<reference evidence="1 2" key="1">
    <citation type="submission" date="2013-03" db="EMBL/GenBank/DDBJ databases">
        <authorList>
            <person name="Warren W."/>
            <person name="Wilson R.K."/>
        </authorList>
    </citation>
    <scope>NUCLEOTIDE SEQUENCE</scope>
</reference>
<dbReference type="AlphaFoldDB" id="A0A7N9CPZ7"/>
<protein>
    <submittedName>
        <fullName evidence="1">Uncharacterized protein</fullName>
    </submittedName>
</protein>
<reference evidence="1" key="3">
    <citation type="submission" date="2025-09" db="UniProtKB">
        <authorList>
            <consortium name="Ensembl"/>
        </authorList>
    </citation>
    <scope>IDENTIFICATION</scope>
</reference>
<evidence type="ECO:0000313" key="1">
    <source>
        <dbReference type="Ensembl" id="ENSMFAP00000052065.1"/>
    </source>
</evidence>
<evidence type="ECO:0000313" key="2">
    <source>
        <dbReference type="Proteomes" id="UP000233100"/>
    </source>
</evidence>
<dbReference type="PANTHER" id="PTHR12138">
    <property type="entry name" value="PRIMATE-EXPANDED PROTEIN FAMILY"/>
    <property type="match status" value="1"/>
</dbReference>
<dbReference type="Proteomes" id="UP000233100">
    <property type="component" value="Chromosome 20"/>
</dbReference>
<sequence length="136" mass="15222">MRKKKGMKDNKNTFLIQLFLFGFVLFLRQDLILSPRLEYCEATTAHCSLDLLGSSDLPTSASLVAGTTGSCHHTQLIFFFFLVEMGSHYVAHAGFKLLSSSYPPTCAGITDMSHHAQSLIELLRQLNDRAWYTSTT</sequence>
<name>A0A7N9CPZ7_MACFA</name>
<keyword evidence="2" id="KW-1185">Reference proteome</keyword>
<organism evidence="1 2">
    <name type="scientific">Macaca fascicularis</name>
    <name type="common">Crab-eating macaque</name>
    <name type="synonym">Cynomolgus monkey</name>
    <dbReference type="NCBI Taxonomy" id="9541"/>
    <lineage>
        <taxon>Eukaryota</taxon>
        <taxon>Metazoa</taxon>
        <taxon>Chordata</taxon>
        <taxon>Craniata</taxon>
        <taxon>Vertebrata</taxon>
        <taxon>Euteleostomi</taxon>
        <taxon>Mammalia</taxon>
        <taxon>Eutheria</taxon>
        <taxon>Euarchontoglires</taxon>
        <taxon>Primates</taxon>
        <taxon>Haplorrhini</taxon>
        <taxon>Catarrhini</taxon>
        <taxon>Cercopithecidae</taxon>
        <taxon>Cercopithecinae</taxon>
        <taxon>Macaca</taxon>
    </lineage>
</organism>
<dbReference type="PRINTS" id="PR02045">
    <property type="entry name" value="F138DOMAIN"/>
</dbReference>
<proteinExistence type="predicted"/>
<accession>A0A7N9CPZ7</accession>
<dbReference type="GeneTree" id="ENSGT00940000166143"/>
<dbReference type="Ensembl" id="ENSMFAT00000085318.1">
    <property type="protein sequence ID" value="ENSMFAP00000052065.1"/>
    <property type="gene ID" value="ENSMFAG00000057840.1"/>
</dbReference>
<dbReference type="PANTHER" id="PTHR12138:SF152">
    <property type="entry name" value="C2H2-TYPE DOMAIN-CONTAINING PROTEIN"/>
    <property type="match status" value="1"/>
</dbReference>
<reference evidence="1" key="2">
    <citation type="submission" date="2025-08" db="UniProtKB">
        <authorList>
            <consortium name="Ensembl"/>
        </authorList>
    </citation>
    <scope>IDENTIFICATION</scope>
</reference>